<dbReference type="PROSITE" id="PS51257">
    <property type="entry name" value="PROKAR_LIPOPROTEIN"/>
    <property type="match status" value="1"/>
</dbReference>
<dbReference type="PROSITE" id="PS00041">
    <property type="entry name" value="HTH_ARAC_FAMILY_1"/>
    <property type="match status" value="1"/>
</dbReference>
<comment type="caution">
    <text evidence="8">The sequence shown here is derived from an EMBL/GenBank/DDBJ whole genome shotgun (WGS) entry which is preliminary data.</text>
</comment>
<evidence type="ECO:0000313" key="9">
    <source>
        <dbReference type="Proteomes" id="UP000823597"/>
    </source>
</evidence>
<feature type="chain" id="PRO_5038790258" evidence="6">
    <location>
        <begin position="25"/>
        <end position="582"/>
    </location>
</feature>
<dbReference type="InterPro" id="IPR011990">
    <property type="entry name" value="TPR-like_helical_dom_sf"/>
</dbReference>
<feature type="transmembrane region" description="Helical" evidence="5">
    <location>
        <begin position="409"/>
        <end position="429"/>
    </location>
</feature>
<dbReference type="SMART" id="SM00342">
    <property type="entry name" value="HTH_ARAC"/>
    <property type="match status" value="1"/>
</dbReference>
<dbReference type="GO" id="GO:0003700">
    <property type="term" value="F:DNA-binding transcription factor activity"/>
    <property type="evidence" value="ECO:0007669"/>
    <property type="project" value="InterPro"/>
</dbReference>
<evidence type="ECO:0000256" key="5">
    <source>
        <dbReference type="SAM" id="Phobius"/>
    </source>
</evidence>
<dbReference type="Pfam" id="PF13181">
    <property type="entry name" value="TPR_8"/>
    <property type="match status" value="1"/>
</dbReference>
<dbReference type="AlphaFoldDB" id="A0A9D9I5K7"/>
<organism evidence="8 9">
    <name type="scientific">Candidatus Merdivivens pullistercoris</name>
    <dbReference type="NCBI Taxonomy" id="2840873"/>
    <lineage>
        <taxon>Bacteria</taxon>
        <taxon>Pseudomonadati</taxon>
        <taxon>Bacteroidota</taxon>
        <taxon>Bacteroidia</taxon>
        <taxon>Bacteroidales</taxon>
        <taxon>Muribaculaceae</taxon>
        <taxon>Muribaculaceae incertae sedis</taxon>
        <taxon>Candidatus Merdivivens</taxon>
    </lineage>
</organism>
<dbReference type="InterPro" id="IPR019734">
    <property type="entry name" value="TPR_rpt"/>
</dbReference>
<dbReference type="InterPro" id="IPR018062">
    <property type="entry name" value="HTH_AraC-typ_CS"/>
</dbReference>
<evidence type="ECO:0000256" key="3">
    <source>
        <dbReference type="ARBA" id="ARBA00023163"/>
    </source>
</evidence>
<dbReference type="SUPFAM" id="SSF48452">
    <property type="entry name" value="TPR-like"/>
    <property type="match status" value="2"/>
</dbReference>
<evidence type="ECO:0000256" key="1">
    <source>
        <dbReference type="ARBA" id="ARBA00023015"/>
    </source>
</evidence>
<protein>
    <submittedName>
        <fullName evidence="8">Helix-turn-helix domain-containing protein</fullName>
    </submittedName>
</protein>
<name>A0A9D9I5K7_9BACT</name>
<proteinExistence type="predicted"/>
<evidence type="ECO:0000256" key="6">
    <source>
        <dbReference type="SAM" id="SignalP"/>
    </source>
</evidence>
<dbReference type="Proteomes" id="UP000823597">
    <property type="component" value="Unassembled WGS sequence"/>
</dbReference>
<dbReference type="Gene3D" id="1.10.10.60">
    <property type="entry name" value="Homeodomain-like"/>
    <property type="match status" value="2"/>
</dbReference>
<dbReference type="InterPro" id="IPR018060">
    <property type="entry name" value="HTH_AraC"/>
</dbReference>
<keyword evidence="6" id="KW-0732">Signal</keyword>
<dbReference type="GO" id="GO:0043565">
    <property type="term" value="F:sequence-specific DNA binding"/>
    <property type="evidence" value="ECO:0007669"/>
    <property type="project" value="InterPro"/>
</dbReference>
<keyword evidence="3" id="KW-0804">Transcription</keyword>
<dbReference type="SUPFAM" id="SSF46689">
    <property type="entry name" value="Homeodomain-like"/>
    <property type="match status" value="1"/>
</dbReference>
<gene>
    <name evidence="8" type="ORF">IAB93_06940</name>
</gene>
<feature type="signal peptide" evidence="6">
    <location>
        <begin position="1"/>
        <end position="24"/>
    </location>
</feature>
<dbReference type="InterPro" id="IPR009057">
    <property type="entry name" value="Homeodomain-like_sf"/>
</dbReference>
<reference evidence="8" key="2">
    <citation type="journal article" date="2021" name="PeerJ">
        <title>Extensive microbial diversity within the chicken gut microbiome revealed by metagenomics and culture.</title>
        <authorList>
            <person name="Gilroy R."/>
            <person name="Ravi A."/>
            <person name="Getino M."/>
            <person name="Pursley I."/>
            <person name="Horton D.L."/>
            <person name="Alikhan N.F."/>
            <person name="Baker D."/>
            <person name="Gharbi K."/>
            <person name="Hall N."/>
            <person name="Watson M."/>
            <person name="Adriaenssens E.M."/>
            <person name="Foster-Nyarko E."/>
            <person name="Jarju S."/>
            <person name="Secka A."/>
            <person name="Antonio M."/>
            <person name="Oren A."/>
            <person name="Chaudhuri R.R."/>
            <person name="La Ragione R."/>
            <person name="Hildebrand F."/>
            <person name="Pallen M.J."/>
        </authorList>
    </citation>
    <scope>NUCLEOTIDE SEQUENCE</scope>
    <source>
        <strain evidence="8">10037</strain>
    </source>
</reference>
<evidence type="ECO:0000259" key="7">
    <source>
        <dbReference type="PROSITE" id="PS01124"/>
    </source>
</evidence>
<dbReference type="SMART" id="SM00028">
    <property type="entry name" value="TPR"/>
    <property type="match status" value="3"/>
</dbReference>
<dbReference type="PROSITE" id="PS01124">
    <property type="entry name" value="HTH_ARAC_FAMILY_2"/>
    <property type="match status" value="1"/>
</dbReference>
<evidence type="ECO:0000313" key="8">
    <source>
        <dbReference type="EMBL" id="MBO8465714.1"/>
    </source>
</evidence>
<keyword evidence="1" id="KW-0805">Transcription regulation</keyword>
<feature type="domain" description="HTH araC/xylS-type" evidence="7">
    <location>
        <begin position="472"/>
        <end position="575"/>
    </location>
</feature>
<keyword evidence="5" id="KW-0472">Membrane</keyword>
<sequence length="582" mass="66328">MILSRRTVHAVLTAAVLAVLLSCACSRTERPSVNYRLGSEEELSSALQSLKEYPDDVTLNISVWYYFTEKGQWDSVINYAVPVFRRSLYVPGKEQLMLYAGAYASQAFVFSERFDSLSAYIDRIIPLSDGPGSDDFLRAMINNIAGQYAMKAEGDYAEALDRYKSALESLTRIGDTLNRSIMLGNIASIYYHRKDTAGYRYARQAVELSNTHGDSYSIVYSTLQAAQMLYLKKQYRAASGYAGKISGAIDDFPQFKAQYFMLYGNIYAALGLYGKAEEYYDTALSYGNSTEPGTLSSVYLNYGRMLWSKGSLERAAGILRKGLSVTENNGNIEYRHELLLALSELYSAMGEKDKALDYYKSYHEYAEKIFNIQKERAFQKLETEEERAALQEEIQQKELALEKAKRERILNISISGIILIILIALYVIYHKQKGMYRQLVEAHQQYMNRTELIRKSAETQNDTKNKDSELWKRIESLMRNGKVYRRNDISLESIADILSTNRVYVSKAINTFAGMSFYKYINSYRIEESVAILSGTDDNIPMKALADRLGYNSLSAFYRAFQQETGCPPSRYRSEAKKIKND</sequence>
<evidence type="ECO:0000256" key="4">
    <source>
        <dbReference type="SAM" id="Coils"/>
    </source>
</evidence>
<accession>A0A9D9I5K7</accession>
<evidence type="ECO:0000256" key="2">
    <source>
        <dbReference type="ARBA" id="ARBA00023125"/>
    </source>
</evidence>
<dbReference type="PANTHER" id="PTHR43280">
    <property type="entry name" value="ARAC-FAMILY TRANSCRIPTIONAL REGULATOR"/>
    <property type="match status" value="1"/>
</dbReference>
<keyword evidence="5" id="KW-1133">Transmembrane helix</keyword>
<keyword evidence="4" id="KW-0175">Coiled coil</keyword>
<reference evidence="8" key="1">
    <citation type="submission" date="2020-10" db="EMBL/GenBank/DDBJ databases">
        <authorList>
            <person name="Gilroy R."/>
        </authorList>
    </citation>
    <scope>NUCLEOTIDE SEQUENCE</scope>
    <source>
        <strain evidence="8">10037</strain>
    </source>
</reference>
<dbReference type="Gene3D" id="1.25.40.10">
    <property type="entry name" value="Tetratricopeptide repeat domain"/>
    <property type="match status" value="2"/>
</dbReference>
<keyword evidence="5" id="KW-0812">Transmembrane</keyword>
<keyword evidence="2" id="KW-0238">DNA-binding</keyword>
<dbReference type="Pfam" id="PF12833">
    <property type="entry name" value="HTH_18"/>
    <property type="match status" value="1"/>
</dbReference>
<dbReference type="PANTHER" id="PTHR43280:SF29">
    <property type="entry name" value="ARAC-FAMILY TRANSCRIPTIONAL REGULATOR"/>
    <property type="match status" value="1"/>
</dbReference>
<dbReference type="EMBL" id="JADIME010000076">
    <property type="protein sequence ID" value="MBO8465714.1"/>
    <property type="molecule type" value="Genomic_DNA"/>
</dbReference>
<feature type="coiled-coil region" evidence="4">
    <location>
        <begin position="380"/>
        <end position="407"/>
    </location>
</feature>